<keyword evidence="5" id="KW-1185">Reference proteome</keyword>
<accession>A0ABN3VVT3</accession>
<proteinExistence type="predicted"/>
<gene>
    <name evidence="4" type="ORF">GCM10010517_25110</name>
</gene>
<dbReference type="Pfam" id="PF13855">
    <property type="entry name" value="LRR_8"/>
    <property type="match status" value="1"/>
</dbReference>
<reference evidence="4 5" key="1">
    <citation type="journal article" date="2019" name="Int. J. Syst. Evol. Microbiol.">
        <title>The Global Catalogue of Microorganisms (GCM) 10K type strain sequencing project: providing services to taxonomists for standard genome sequencing and annotation.</title>
        <authorList>
            <consortium name="The Broad Institute Genomics Platform"/>
            <consortium name="The Broad Institute Genome Sequencing Center for Infectious Disease"/>
            <person name="Wu L."/>
            <person name="Ma J."/>
        </authorList>
    </citation>
    <scope>NUCLEOTIDE SEQUENCE [LARGE SCALE GENOMIC DNA]</scope>
    <source>
        <strain evidence="4 5">JCM 6242</strain>
    </source>
</reference>
<evidence type="ECO:0000256" key="3">
    <source>
        <dbReference type="SAM" id="MobiDB-lite"/>
    </source>
</evidence>
<dbReference type="PROSITE" id="PS51450">
    <property type="entry name" value="LRR"/>
    <property type="match status" value="1"/>
</dbReference>
<dbReference type="PANTHER" id="PTHR48051">
    <property type="match status" value="1"/>
</dbReference>
<feature type="compositionally biased region" description="Basic residues" evidence="3">
    <location>
        <begin position="9"/>
        <end position="18"/>
    </location>
</feature>
<dbReference type="SUPFAM" id="SSF52058">
    <property type="entry name" value="L domain-like"/>
    <property type="match status" value="1"/>
</dbReference>
<evidence type="ECO:0000313" key="4">
    <source>
        <dbReference type="EMBL" id="GAA2865710.1"/>
    </source>
</evidence>
<evidence type="ECO:0000256" key="2">
    <source>
        <dbReference type="ARBA" id="ARBA00022737"/>
    </source>
</evidence>
<keyword evidence="2" id="KW-0677">Repeat</keyword>
<dbReference type="InterPro" id="IPR050216">
    <property type="entry name" value="LRR_domain-containing"/>
</dbReference>
<dbReference type="RefSeq" id="WP_344970716.1">
    <property type="nucleotide sequence ID" value="NZ_BAAAVI010000014.1"/>
</dbReference>
<dbReference type="Gene3D" id="3.80.10.10">
    <property type="entry name" value="Ribonuclease Inhibitor"/>
    <property type="match status" value="1"/>
</dbReference>
<evidence type="ECO:0008006" key="6">
    <source>
        <dbReference type="Google" id="ProtNLM"/>
    </source>
</evidence>
<evidence type="ECO:0000313" key="5">
    <source>
        <dbReference type="Proteomes" id="UP001500831"/>
    </source>
</evidence>
<sequence>MPGGPPPRTGRRTPRRSAPHALNVPATGLTALPESPGELAGLSSADLAWNELDRLPGWVGGLSELVHLQLDGNRLRRLTHLDLRNNRLREVPDVLGDLPALEKLDLRWNKLGRQARERSAWNRGCRKSRERSGPPDRASPARAAPIRQHAVRIRTGSSCRRSRGRSREPGPTGTEDRGVRPDSRRPGPRIPGDLAFATSRRGESNP</sequence>
<organism evidence="4 5">
    <name type="scientific">Streptosporangium fragile</name>
    <dbReference type="NCBI Taxonomy" id="46186"/>
    <lineage>
        <taxon>Bacteria</taxon>
        <taxon>Bacillati</taxon>
        <taxon>Actinomycetota</taxon>
        <taxon>Actinomycetes</taxon>
        <taxon>Streptosporangiales</taxon>
        <taxon>Streptosporangiaceae</taxon>
        <taxon>Streptosporangium</taxon>
    </lineage>
</organism>
<protein>
    <recommendedName>
        <fullName evidence="6">Leucine-rich repeat domain-containing protein</fullName>
    </recommendedName>
</protein>
<dbReference type="PANTHER" id="PTHR48051:SF54">
    <property type="entry name" value="LEUCINE-RICH REPEAT-CONTAINING PROTEIN"/>
    <property type="match status" value="1"/>
</dbReference>
<keyword evidence="1" id="KW-0433">Leucine-rich repeat</keyword>
<dbReference type="Proteomes" id="UP001500831">
    <property type="component" value="Unassembled WGS sequence"/>
</dbReference>
<dbReference type="InterPro" id="IPR032675">
    <property type="entry name" value="LRR_dom_sf"/>
</dbReference>
<dbReference type="SMART" id="SM00369">
    <property type="entry name" value="LRR_TYP"/>
    <property type="match status" value="3"/>
</dbReference>
<dbReference type="InterPro" id="IPR001611">
    <property type="entry name" value="Leu-rich_rpt"/>
</dbReference>
<evidence type="ECO:0000256" key="1">
    <source>
        <dbReference type="ARBA" id="ARBA00022614"/>
    </source>
</evidence>
<feature type="compositionally biased region" description="Low complexity" evidence="3">
    <location>
        <begin position="135"/>
        <end position="159"/>
    </location>
</feature>
<feature type="region of interest" description="Disordered" evidence="3">
    <location>
        <begin position="117"/>
        <end position="206"/>
    </location>
</feature>
<dbReference type="EMBL" id="BAAAVI010000014">
    <property type="protein sequence ID" value="GAA2865710.1"/>
    <property type="molecule type" value="Genomic_DNA"/>
</dbReference>
<feature type="compositionally biased region" description="Basic and acidic residues" evidence="3">
    <location>
        <begin position="174"/>
        <end position="185"/>
    </location>
</feature>
<feature type="region of interest" description="Disordered" evidence="3">
    <location>
        <begin position="1"/>
        <end position="29"/>
    </location>
</feature>
<name>A0ABN3VVT3_9ACTN</name>
<comment type="caution">
    <text evidence="4">The sequence shown here is derived from an EMBL/GenBank/DDBJ whole genome shotgun (WGS) entry which is preliminary data.</text>
</comment>
<dbReference type="InterPro" id="IPR003591">
    <property type="entry name" value="Leu-rich_rpt_typical-subtyp"/>
</dbReference>